<gene>
    <name evidence="5" type="ORF">ACFQPC_16275</name>
</gene>
<dbReference type="Gene3D" id="3.90.220.20">
    <property type="entry name" value="DNA methylase specificity domains"/>
    <property type="match status" value="2"/>
</dbReference>
<keyword evidence="6" id="KW-1185">Reference proteome</keyword>
<organism evidence="5 6">
    <name type="scientific">Herminiimonas glaciei</name>
    <dbReference type="NCBI Taxonomy" id="523788"/>
    <lineage>
        <taxon>Bacteria</taxon>
        <taxon>Pseudomonadati</taxon>
        <taxon>Pseudomonadota</taxon>
        <taxon>Betaproteobacteria</taxon>
        <taxon>Burkholderiales</taxon>
        <taxon>Oxalobacteraceae</taxon>
        <taxon>Herminiimonas</taxon>
    </lineage>
</organism>
<evidence type="ECO:0000256" key="1">
    <source>
        <dbReference type="ARBA" id="ARBA00010923"/>
    </source>
</evidence>
<dbReference type="Gene3D" id="1.10.287.1120">
    <property type="entry name" value="Bipartite methylase S protein"/>
    <property type="match status" value="1"/>
</dbReference>
<dbReference type="InterPro" id="IPR051212">
    <property type="entry name" value="Type-I_RE_S_subunit"/>
</dbReference>
<dbReference type="SUPFAM" id="SSF116734">
    <property type="entry name" value="DNA methylase specificity domain"/>
    <property type="match status" value="2"/>
</dbReference>
<reference evidence="6" key="1">
    <citation type="journal article" date="2019" name="Int. J. Syst. Evol. Microbiol.">
        <title>The Global Catalogue of Microorganisms (GCM) 10K type strain sequencing project: providing services to taxonomists for standard genome sequencing and annotation.</title>
        <authorList>
            <consortium name="The Broad Institute Genomics Platform"/>
            <consortium name="The Broad Institute Genome Sequencing Center for Infectious Disease"/>
            <person name="Wu L."/>
            <person name="Ma J."/>
        </authorList>
    </citation>
    <scope>NUCLEOTIDE SEQUENCE [LARGE SCALE GENOMIC DNA]</scope>
    <source>
        <strain evidence="6">KACC 12508</strain>
    </source>
</reference>
<evidence type="ECO:0000256" key="3">
    <source>
        <dbReference type="ARBA" id="ARBA00023125"/>
    </source>
</evidence>
<dbReference type="Pfam" id="PF01420">
    <property type="entry name" value="Methylase_S"/>
    <property type="match status" value="2"/>
</dbReference>
<dbReference type="GO" id="GO:0004519">
    <property type="term" value="F:endonuclease activity"/>
    <property type="evidence" value="ECO:0007669"/>
    <property type="project" value="UniProtKB-KW"/>
</dbReference>
<dbReference type="EMBL" id="JBHTBU010000002">
    <property type="protein sequence ID" value="MFC7289605.1"/>
    <property type="molecule type" value="Genomic_DNA"/>
</dbReference>
<evidence type="ECO:0000259" key="4">
    <source>
        <dbReference type="Pfam" id="PF01420"/>
    </source>
</evidence>
<dbReference type="PANTHER" id="PTHR43140:SF1">
    <property type="entry name" value="TYPE I RESTRICTION ENZYME ECOKI SPECIFICITY SUBUNIT"/>
    <property type="match status" value="1"/>
</dbReference>
<keyword evidence="3" id="KW-0238">DNA-binding</keyword>
<comment type="caution">
    <text evidence="5">The sequence shown here is derived from an EMBL/GenBank/DDBJ whole genome shotgun (WGS) entry which is preliminary data.</text>
</comment>
<protein>
    <submittedName>
        <fullName evidence="5">Restriction endonuclease subunit S</fullName>
        <ecNumber evidence="5">3.1.21.-</ecNumber>
    </submittedName>
</protein>
<dbReference type="RefSeq" id="WP_382272884.1">
    <property type="nucleotide sequence ID" value="NZ_JBHTBU010000002.1"/>
</dbReference>
<evidence type="ECO:0000313" key="5">
    <source>
        <dbReference type="EMBL" id="MFC7289605.1"/>
    </source>
</evidence>
<dbReference type="InterPro" id="IPR044946">
    <property type="entry name" value="Restrct_endonuc_typeI_TRD_sf"/>
</dbReference>
<keyword evidence="5" id="KW-0540">Nuclease</keyword>
<dbReference type="GO" id="GO:0016787">
    <property type="term" value="F:hydrolase activity"/>
    <property type="evidence" value="ECO:0007669"/>
    <property type="project" value="UniProtKB-KW"/>
</dbReference>
<keyword evidence="5" id="KW-0255">Endonuclease</keyword>
<dbReference type="EC" id="3.1.21.-" evidence="5"/>
<feature type="domain" description="Type I restriction modification DNA specificity" evidence="4">
    <location>
        <begin position="92"/>
        <end position="198"/>
    </location>
</feature>
<dbReference type="InterPro" id="IPR000055">
    <property type="entry name" value="Restrct_endonuc_typeI_TRD"/>
</dbReference>
<evidence type="ECO:0000313" key="6">
    <source>
        <dbReference type="Proteomes" id="UP001596542"/>
    </source>
</evidence>
<keyword evidence="2" id="KW-0680">Restriction system</keyword>
<proteinExistence type="inferred from homology"/>
<dbReference type="Proteomes" id="UP001596542">
    <property type="component" value="Unassembled WGS sequence"/>
</dbReference>
<dbReference type="PANTHER" id="PTHR43140">
    <property type="entry name" value="TYPE-1 RESTRICTION ENZYME ECOKI SPECIFICITY PROTEIN"/>
    <property type="match status" value="1"/>
</dbReference>
<dbReference type="CDD" id="cd17260">
    <property type="entry name" value="RMtype1_S_EcoEI-TRD1-CR1_like"/>
    <property type="match status" value="1"/>
</dbReference>
<name>A0ABW2IFN4_9BURK</name>
<comment type="similarity">
    <text evidence="1">Belongs to the type-I restriction system S methylase family.</text>
</comment>
<feature type="domain" description="Type I restriction modification DNA specificity" evidence="4">
    <location>
        <begin position="305"/>
        <end position="419"/>
    </location>
</feature>
<evidence type="ECO:0000256" key="2">
    <source>
        <dbReference type="ARBA" id="ARBA00022747"/>
    </source>
</evidence>
<accession>A0ABW2IFN4</accession>
<keyword evidence="5" id="KW-0378">Hydrolase</keyword>
<sequence>MKFKPYPKYKASGVEWLGDVPHAWEIVPFKREIERNDGGAWGDEPDAETGTLTVVLRSTEQTADGQWNINDPAMRKLSNTELAGSLLAEGDLVVTKSSGSSLHIGKTTLVSADVAKLGCCYSNFMQRIRLRRSSVPKFVWYVMNNDISRSQFDLLSNSTTGLANLNSTMIGELKLSIPPVEEQSTIATFLDLETAKIDTLIAKQEKLIDLLKEKRQAVISHAVTKGLDPTVPMKPSGVEWLGDVPEHWIHRRIRFCASLNPSKSEISHLARNYEVSFLPMEAIGDDGKLRLDITKAISDVEYGYTYFRNGDITIAKITPCYENGKGGFMDGLTNGIGFGTTELIVVRPNSQTNGLFLKWLFESKLFRKIGEGYMYGAGGQKRVPDDFVRNFAISWPPLTEQQEIVAYLDKVTAKIDILIAKAQQAIALQKEHRTALISAAVTGKIDVRNIACKAVDKRSTQKFNKVQHANI</sequence>